<proteinExistence type="predicted"/>
<name>A0ABN1H103_9CAUL</name>
<organism evidence="2 3">
    <name type="scientific">Brevundimonas kwangchunensis</name>
    <dbReference type="NCBI Taxonomy" id="322163"/>
    <lineage>
        <taxon>Bacteria</taxon>
        <taxon>Pseudomonadati</taxon>
        <taxon>Pseudomonadota</taxon>
        <taxon>Alphaproteobacteria</taxon>
        <taxon>Caulobacterales</taxon>
        <taxon>Caulobacteraceae</taxon>
        <taxon>Brevundimonas</taxon>
    </lineage>
</organism>
<evidence type="ECO:0000313" key="2">
    <source>
        <dbReference type="EMBL" id="GAA0625044.1"/>
    </source>
</evidence>
<dbReference type="Pfam" id="PF00733">
    <property type="entry name" value="Asn_synthase"/>
    <property type="match status" value="1"/>
</dbReference>
<keyword evidence="3" id="KW-1185">Reference proteome</keyword>
<dbReference type="InterPro" id="IPR001962">
    <property type="entry name" value="Asn_synthase"/>
</dbReference>
<feature type="domain" description="Asparagine synthetase" evidence="1">
    <location>
        <begin position="217"/>
        <end position="526"/>
    </location>
</feature>
<gene>
    <name evidence="2" type="ORF">GCM10009422_21980</name>
</gene>
<protein>
    <submittedName>
        <fullName evidence="2">Lasso peptide isopeptide bond-forming cyclase</fullName>
    </submittedName>
</protein>
<comment type="caution">
    <text evidence="2">The sequence shown here is derived from an EMBL/GenBank/DDBJ whole genome shotgun (WGS) entry which is preliminary data.</text>
</comment>
<accession>A0ABN1H103</accession>
<dbReference type="Proteomes" id="UP001501352">
    <property type="component" value="Unassembled WGS sequence"/>
</dbReference>
<sequence length="576" mass="62796">MGVDSFVVLVGDTAAALEAVVAPMRRRLAGAGWSCRVSHPFVAVYAPSDRLAITAGLDGHGVLIGQMFGNSGRATPTSELAVLACRPLDATAARRLVAERWGRYVLIRRTAGDTAILRDPSGAIEAVCWRRSGVTLIASSAAPVLDRLLPDDLALDWEAVARLVGRGGEYRHSLALTKLTPIAGGELRVVGAGGSHGAQIWRPADIYRGGRDRPADLRSVVQTAVRSLAGDHRWIAEVSGGLDSAIVAASLEPLQRDRVAAWVNHYVEHPEGDERAYARAVVARHSHGLTEVRREGLNLSAERLARTTDAFRPATNDIDTDYNDDIAVRVREGGAWGSLTGQGGDAVFFQMPSPLIAFDELQERGLWARPAAVHRIARWTRRSLWPSAWLRALQEHRRSRADWDHPWLDDLKGVPPAKALQISILAFCQTFQGQAARSREGVCVNPLLSQPVMEAGLSWSTVDLTWGGRDRFAARAAFKDVLPPSIYARRSKGELGAFYGEAVAGQLPFLKDYLLGGALAQAGLLDDLEPDLAREALLWRGGFSRLLTLALTEAWIRRWTSRLAARSWPDGDRTSR</sequence>
<evidence type="ECO:0000313" key="3">
    <source>
        <dbReference type="Proteomes" id="UP001501352"/>
    </source>
</evidence>
<dbReference type="Gene3D" id="3.40.50.620">
    <property type="entry name" value="HUPs"/>
    <property type="match status" value="1"/>
</dbReference>
<reference evidence="2 3" key="1">
    <citation type="journal article" date="2019" name="Int. J. Syst. Evol. Microbiol.">
        <title>The Global Catalogue of Microorganisms (GCM) 10K type strain sequencing project: providing services to taxonomists for standard genome sequencing and annotation.</title>
        <authorList>
            <consortium name="The Broad Institute Genomics Platform"/>
            <consortium name="The Broad Institute Genome Sequencing Center for Infectious Disease"/>
            <person name="Wu L."/>
            <person name="Ma J."/>
        </authorList>
    </citation>
    <scope>NUCLEOTIDE SEQUENCE [LARGE SCALE GENOMIC DNA]</scope>
    <source>
        <strain evidence="2 3">JCM 12928</strain>
    </source>
</reference>
<dbReference type="EMBL" id="BAAAGA010000005">
    <property type="protein sequence ID" value="GAA0625044.1"/>
    <property type="molecule type" value="Genomic_DNA"/>
</dbReference>
<evidence type="ECO:0000259" key="1">
    <source>
        <dbReference type="Pfam" id="PF00733"/>
    </source>
</evidence>
<dbReference type="RefSeq" id="WP_343793683.1">
    <property type="nucleotide sequence ID" value="NZ_BAAAGA010000005.1"/>
</dbReference>
<dbReference type="SUPFAM" id="SSF52402">
    <property type="entry name" value="Adenine nucleotide alpha hydrolases-like"/>
    <property type="match status" value="1"/>
</dbReference>
<dbReference type="InterPro" id="IPR014729">
    <property type="entry name" value="Rossmann-like_a/b/a_fold"/>
</dbReference>